<dbReference type="InterPro" id="IPR051267">
    <property type="entry name" value="STEAP_metalloreductase"/>
</dbReference>
<protein>
    <submittedName>
        <fullName evidence="4">NADPH-dependent F420 reductase</fullName>
    </submittedName>
</protein>
<keyword evidence="1" id="KW-0560">Oxidoreductase</keyword>
<reference evidence="4 5" key="1">
    <citation type="journal article" date="2019" name="Int. J. Syst. Evol. Microbiol.">
        <title>The Global Catalogue of Microorganisms (GCM) 10K type strain sequencing project: providing services to taxonomists for standard genome sequencing and annotation.</title>
        <authorList>
            <consortium name="The Broad Institute Genomics Platform"/>
            <consortium name="The Broad Institute Genome Sequencing Center for Infectious Disease"/>
            <person name="Wu L."/>
            <person name="Ma J."/>
        </authorList>
    </citation>
    <scope>NUCLEOTIDE SEQUENCE [LARGE SCALE GENOMIC DNA]</scope>
    <source>
        <strain evidence="4 5">CGMCC 1.12543</strain>
    </source>
</reference>
<dbReference type="PANTHER" id="PTHR14239:SF10">
    <property type="entry name" value="REDUCTASE"/>
    <property type="match status" value="1"/>
</dbReference>
<evidence type="ECO:0000256" key="1">
    <source>
        <dbReference type="ARBA" id="ARBA00023002"/>
    </source>
</evidence>
<evidence type="ECO:0000313" key="4">
    <source>
        <dbReference type="EMBL" id="MFC5973125.1"/>
    </source>
</evidence>
<evidence type="ECO:0000313" key="5">
    <source>
        <dbReference type="Proteomes" id="UP001596099"/>
    </source>
</evidence>
<dbReference type="InterPro" id="IPR036291">
    <property type="entry name" value="NAD(P)-bd_dom_sf"/>
</dbReference>
<organism evidence="4 5">
    <name type="scientific">Halomarina salina</name>
    <dbReference type="NCBI Taxonomy" id="1872699"/>
    <lineage>
        <taxon>Archaea</taxon>
        <taxon>Methanobacteriati</taxon>
        <taxon>Methanobacteriota</taxon>
        <taxon>Stenosarchaea group</taxon>
        <taxon>Halobacteria</taxon>
        <taxon>Halobacteriales</taxon>
        <taxon>Natronomonadaceae</taxon>
        <taxon>Halomarina</taxon>
    </lineage>
</organism>
<name>A0ABD5RSL0_9EURY</name>
<sequence length="217" mass="23176">MDIGIVGAGRLGETLARLFVDAGHEVMLSNSRGAWSVEDQTDELGRHAHPGDVEEAVLSGEVVVLALPFRNRESLPSGDLFAGKIVVDATNPYTESGEVMDLPRPSSEYVARQFPGARVVKAFNTLDWETLRDAADPTGDDRPDDGRVADDRLAVFVAGDYPNANETVADLVEDVGFAPVETGTLAEGSTRQEPGGELYGRPMAAGDARKRIPAGRN</sequence>
<dbReference type="EMBL" id="JBHSQH010000001">
    <property type="protein sequence ID" value="MFC5973125.1"/>
    <property type="molecule type" value="Genomic_DNA"/>
</dbReference>
<dbReference type="InterPro" id="IPR028939">
    <property type="entry name" value="P5C_Rdtase_cat_N"/>
</dbReference>
<evidence type="ECO:0000259" key="3">
    <source>
        <dbReference type="Pfam" id="PF03807"/>
    </source>
</evidence>
<keyword evidence="5" id="KW-1185">Reference proteome</keyword>
<dbReference type="AlphaFoldDB" id="A0ABD5RSL0"/>
<dbReference type="Pfam" id="PF03807">
    <property type="entry name" value="F420_oxidored"/>
    <property type="match status" value="1"/>
</dbReference>
<dbReference type="RefSeq" id="WP_247417292.1">
    <property type="nucleotide sequence ID" value="NZ_JALLGW010000001.1"/>
</dbReference>
<accession>A0ABD5RSL0</accession>
<proteinExistence type="predicted"/>
<dbReference type="Gene3D" id="3.40.50.720">
    <property type="entry name" value="NAD(P)-binding Rossmann-like Domain"/>
    <property type="match status" value="1"/>
</dbReference>
<dbReference type="PANTHER" id="PTHR14239">
    <property type="entry name" value="DUDULIN-RELATED"/>
    <property type="match status" value="1"/>
</dbReference>
<dbReference type="SUPFAM" id="SSF51735">
    <property type="entry name" value="NAD(P)-binding Rossmann-fold domains"/>
    <property type="match status" value="1"/>
</dbReference>
<dbReference type="GO" id="GO:0016491">
    <property type="term" value="F:oxidoreductase activity"/>
    <property type="evidence" value="ECO:0007669"/>
    <property type="project" value="UniProtKB-KW"/>
</dbReference>
<feature type="domain" description="Pyrroline-5-carboxylate reductase catalytic N-terminal" evidence="3">
    <location>
        <begin position="3"/>
        <end position="92"/>
    </location>
</feature>
<dbReference type="Proteomes" id="UP001596099">
    <property type="component" value="Unassembled WGS sequence"/>
</dbReference>
<feature type="region of interest" description="Disordered" evidence="2">
    <location>
        <begin position="183"/>
        <end position="217"/>
    </location>
</feature>
<evidence type="ECO:0000256" key="2">
    <source>
        <dbReference type="SAM" id="MobiDB-lite"/>
    </source>
</evidence>
<gene>
    <name evidence="4" type="ORF">ACFPYI_17465</name>
</gene>
<comment type="caution">
    <text evidence="4">The sequence shown here is derived from an EMBL/GenBank/DDBJ whole genome shotgun (WGS) entry which is preliminary data.</text>
</comment>